<gene>
    <name evidence="2" type="ORF">SDC9_121287</name>
</gene>
<reference evidence="2" key="1">
    <citation type="submission" date="2019-08" db="EMBL/GenBank/DDBJ databases">
        <authorList>
            <person name="Kucharzyk K."/>
            <person name="Murdoch R.W."/>
            <person name="Higgins S."/>
            <person name="Loffler F."/>
        </authorList>
    </citation>
    <scope>NUCLEOTIDE SEQUENCE</scope>
</reference>
<comment type="caution">
    <text evidence="2">The sequence shown here is derived from an EMBL/GenBank/DDBJ whole genome shotgun (WGS) entry which is preliminary data.</text>
</comment>
<organism evidence="2">
    <name type="scientific">bioreactor metagenome</name>
    <dbReference type="NCBI Taxonomy" id="1076179"/>
    <lineage>
        <taxon>unclassified sequences</taxon>
        <taxon>metagenomes</taxon>
        <taxon>ecological metagenomes</taxon>
    </lineage>
</organism>
<proteinExistence type="predicted"/>
<accession>A0A645CBJ5</accession>
<dbReference type="AlphaFoldDB" id="A0A645CBJ5"/>
<feature type="region of interest" description="Disordered" evidence="1">
    <location>
        <begin position="1"/>
        <end position="72"/>
    </location>
</feature>
<name>A0A645CBJ5_9ZZZZ</name>
<evidence type="ECO:0000256" key="1">
    <source>
        <dbReference type="SAM" id="MobiDB-lite"/>
    </source>
</evidence>
<protein>
    <submittedName>
        <fullName evidence="2">Uncharacterized protein</fullName>
    </submittedName>
</protein>
<dbReference type="EMBL" id="VSSQ01025873">
    <property type="protein sequence ID" value="MPM74301.1"/>
    <property type="molecule type" value="Genomic_DNA"/>
</dbReference>
<evidence type="ECO:0000313" key="2">
    <source>
        <dbReference type="EMBL" id="MPM74301.1"/>
    </source>
</evidence>
<sequence>MPPDRAAGSGPDRRRLPPVHPSPRRGFFRLLYRASGKGKEPAAGKAGHPDAGTGPEHRAGQQSGFPQHPVLHRFGPGALLSELFELRSDAQCRNVGQPELRQDVFFEQFAKNLEPERILSAVTLRPAADFRQPGP</sequence>